<dbReference type="AlphaFoldDB" id="A0A392S420"/>
<keyword evidence="3" id="KW-1185">Reference proteome</keyword>
<accession>A0A392S420</accession>
<reference evidence="2 3" key="1">
    <citation type="journal article" date="2018" name="Front. Plant Sci.">
        <title>Red Clover (Trifolium pratense) and Zigzag Clover (T. medium) - A Picture of Genomic Similarities and Differences.</title>
        <authorList>
            <person name="Dluhosova J."/>
            <person name="Istvanek J."/>
            <person name="Nedelnik J."/>
            <person name="Repkova J."/>
        </authorList>
    </citation>
    <scope>NUCLEOTIDE SEQUENCE [LARGE SCALE GENOMIC DNA]</scope>
    <source>
        <strain evidence="3">cv. 10/8</strain>
        <tissue evidence="2">Leaf</tissue>
    </source>
</reference>
<sequence>MVASAPSNFTEMVGMGVRDGRLTKGSTPSNNTKKFGSGHPKRKEHEVGMVTYNQPQPTYPLYPQVVAVTPPPQMPLPYRPPSHYPP</sequence>
<feature type="non-terminal residue" evidence="2">
    <location>
        <position position="86"/>
    </location>
</feature>
<feature type="region of interest" description="Disordered" evidence="1">
    <location>
        <begin position="1"/>
        <end position="45"/>
    </location>
</feature>
<evidence type="ECO:0000313" key="2">
    <source>
        <dbReference type="EMBL" id="MCI43127.1"/>
    </source>
</evidence>
<feature type="compositionally biased region" description="Polar residues" evidence="1">
    <location>
        <begin position="24"/>
        <end position="34"/>
    </location>
</feature>
<dbReference type="Proteomes" id="UP000265520">
    <property type="component" value="Unassembled WGS sequence"/>
</dbReference>
<feature type="compositionally biased region" description="Polar residues" evidence="1">
    <location>
        <begin position="1"/>
        <end position="10"/>
    </location>
</feature>
<name>A0A392S420_9FABA</name>
<dbReference type="EMBL" id="LXQA010313246">
    <property type="protein sequence ID" value="MCI43127.1"/>
    <property type="molecule type" value="Genomic_DNA"/>
</dbReference>
<organism evidence="2 3">
    <name type="scientific">Trifolium medium</name>
    <dbReference type="NCBI Taxonomy" id="97028"/>
    <lineage>
        <taxon>Eukaryota</taxon>
        <taxon>Viridiplantae</taxon>
        <taxon>Streptophyta</taxon>
        <taxon>Embryophyta</taxon>
        <taxon>Tracheophyta</taxon>
        <taxon>Spermatophyta</taxon>
        <taxon>Magnoliopsida</taxon>
        <taxon>eudicotyledons</taxon>
        <taxon>Gunneridae</taxon>
        <taxon>Pentapetalae</taxon>
        <taxon>rosids</taxon>
        <taxon>fabids</taxon>
        <taxon>Fabales</taxon>
        <taxon>Fabaceae</taxon>
        <taxon>Papilionoideae</taxon>
        <taxon>50 kb inversion clade</taxon>
        <taxon>NPAAA clade</taxon>
        <taxon>Hologalegina</taxon>
        <taxon>IRL clade</taxon>
        <taxon>Trifolieae</taxon>
        <taxon>Trifolium</taxon>
    </lineage>
</organism>
<proteinExistence type="predicted"/>
<evidence type="ECO:0000313" key="3">
    <source>
        <dbReference type="Proteomes" id="UP000265520"/>
    </source>
</evidence>
<evidence type="ECO:0000256" key="1">
    <source>
        <dbReference type="SAM" id="MobiDB-lite"/>
    </source>
</evidence>
<comment type="caution">
    <text evidence="2">The sequence shown here is derived from an EMBL/GenBank/DDBJ whole genome shotgun (WGS) entry which is preliminary data.</text>
</comment>
<protein>
    <submittedName>
        <fullName evidence="2">Uncharacterized protein</fullName>
    </submittedName>
</protein>